<feature type="chain" id="PRO_5010533212" description="Lectin-like protein BA14k" evidence="8">
    <location>
        <begin position="28"/>
        <end position="108"/>
    </location>
</feature>
<gene>
    <name evidence="9" type="ORF">AGR3A_Cc170187</name>
</gene>
<dbReference type="AlphaFoldDB" id="A0A1S7NWW7"/>
<dbReference type="GO" id="GO:0030246">
    <property type="term" value="F:carbohydrate binding"/>
    <property type="evidence" value="ECO:0007669"/>
    <property type="project" value="UniProtKB-KW"/>
</dbReference>
<evidence type="ECO:0000256" key="4">
    <source>
        <dbReference type="ARBA" id="ARBA00022475"/>
    </source>
</evidence>
<evidence type="ECO:0000256" key="5">
    <source>
        <dbReference type="ARBA" id="ARBA00022734"/>
    </source>
</evidence>
<dbReference type="EMBL" id="FBWK01000009">
    <property type="protein sequence ID" value="CUX12458.1"/>
    <property type="molecule type" value="Genomic_DNA"/>
</dbReference>
<dbReference type="Proteomes" id="UP000191988">
    <property type="component" value="Unassembled WGS sequence"/>
</dbReference>
<dbReference type="GO" id="GO:0016020">
    <property type="term" value="C:membrane"/>
    <property type="evidence" value="ECO:0007669"/>
    <property type="project" value="UniProtKB-SubCell"/>
</dbReference>
<evidence type="ECO:0000313" key="10">
    <source>
        <dbReference type="Proteomes" id="UP000191988"/>
    </source>
</evidence>
<dbReference type="InterPro" id="IPR012413">
    <property type="entry name" value="BA14K"/>
</dbReference>
<comment type="function">
    <text evidence="6">Has immunoglobulin-binding and hemagglutination properties, and can bind to mannose. Essential for virulence. May be involved in LPS biosynthesis or polysaccharide transport.</text>
</comment>
<evidence type="ECO:0000256" key="6">
    <source>
        <dbReference type="ARBA" id="ARBA00025321"/>
    </source>
</evidence>
<comment type="similarity">
    <text evidence="2">Belongs to the BA14k family.</text>
</comment>
<keyword evidence="5" id="KW-0430">Lectin</keyword>
<reference evidence="10" key="1">
    <citation type="submission" date="2016-01" db="EMBL/GenBank/DDBJ databases">
        <authorList>
            <person name="Regsiter A."/>
            <person name="william w."/>
        </authorList>
    </citation>
    <scope>NUCLEOTIDE SEQUENCE [LARGE SCALE GENOMIC DNA]</scope>
    <source>
        <strain evidence="10">CFBP 6623</strain>
    </source>
</reference>
<feature type="compositionally biased region" description="Polar residues" evidence="7">
    <location>
        <begin position="40"/>
        <end position="49"/>
    </location>
</feature>
<feature type="signal peptide" evidence="8">
    <location>
        <begin position="1"/>
        <end position="27"/>
    </location>
</feature>
<evidence type="ECO:0000256" key="3">
    <source>
        <dbReference type="ARBA" id="ARBA00020552"/>
    </source>
</evidence>
<keyword evidence="8" id="KW-0732">Signal</keyword>
<keyword evidence="10" id="KW-1185">Reference proteome</keyword>
<protein>
    <recommendedName>
        <fullName evidence="3">Lectin-like protein BA14k</fullName>
    </recommendedName>
</protein>
<name>A0A1S7NWW7_9HYPH</name>
<organism evidence="9 10">
    <name type="scientific">Agrobacterium tomkonis CFBP 6623</name>
    <dbReference type="NCBI Taxonomy" id="1183432"/>
    <lineage>
        <taxon>Bacteria</taxon>
        <taxon>Pseudomonadati</taxon>
        <taxon>Pseudomonadota</taxon>
        <taxon>Alphaproteobacteria</taxon>
        <taxon>Hyphomicrobiales</taxon>
        <taxon>Rhizobiaceae</taxon>
        <taxon>Rhizobium/Agrobacterium group</taxon>
        <taxon>Agrobacterium</taxon>
        <taxon>Agrobacterium tumefaciens complex</taxon>
    </lineage>
</organism>
<evidence type="ECO:0000313" key="9">
    <source>
        <dbReference type="EMBL" id="CUX12458.1"/>
    </source>
</evidence>
<dbReference type="RefSeq" id="WP_046798152.1">
    <property type="nucleotide sequence ID" value="NZ_LT009723.1"/>
</dbReference>
<keyword evidence="4" id="KW-0472">Membrane</keyword>
<comment type="subcellular location">
    <subcellularLocation>
        <location evidence="1">Membrane</location>
        <topology evidence="1">Single-pass membrane protein</topology>
    </subcellularLocation>
</comment>
<evidence type="ECO:0000256" key="2">
    <source>
        <dbReference type="ARBA" id="ARBA00010270"/>
    </source>
</evidence>
<evidence type="ECO:0000256" key="8">
    <source>
        <dbReference type="SAM" id="SignalP"/>
    </source>
</evidence>
<proteinExistence type="inferred from homology"/>
<dbReference type="Pfam" id="PF07886">
    <property type="entry name" value="BA14K"/>
    <property type="match status" value="1"/>
</dbReference>
<feature type="region of interest" description="Disordered" evidence="7">
    <location>
        <begin position="37"/>
        <end position="56"/>
    </location>
</feature>
<evidence type="ECO:0000256" key="1">
    <source>
        <dbReference type="ARBA" id="ARBA00004167"/>
    </source>
</evidence>
<evidence type="ECO:0000256" key="7">
    <source>
        <dbReference type="SAM" id="MobiDB-lite"/>
    </source>
</evidence>
<sequence>MLRMPKTISALALGVALSGASVIPAHALSLIQPAYEPPEQAQNSNQHSYPASAFAAGKGEEATSNGYALSQAEINHVKWCAARYTSYHPTDNSYMAPAGTRTQCLSPY</sequence>
<accession>A0A1S7NWW7</accession>
<keyword evidence="4" id="KW-1003">Cell membrane</keyword>